<dbReference type="Gene3D" id="3.40.630.30">
    <property type="match status" value="1"/>
</dbReference>
<sequence length="177" mass="20863">MNKFLEGNRAYLRPVEKDDLKTFSEWINDKEIRSITGEVYPMTEKGLEEFYEETQKTEDRIWFVIVDKENDVVIGETGFLRIFNPWRTADLSIIIGKKEYWGKGIGKEVTNLMLEYGFNNLNFHRLAIGVVGSNEIGLKFWESIGFKKEGIQREGYFHNGKYSDFIMMSLLEDEYRE</sequence>
<dbReference type="PANTHER" id="PTHR43415">
    <property type="entry name" value="SPERMIDINE N(1)-ACETYLTRANSFERASE"/>
    <property type="match status" value="1"/>
</dbReference>
<name>A0A398DXT4_9BACT</name>
<dbReference type="Proteomes" id="UP000266113">
    <property type="component" value="Unassembled WGS sequence"/>
</dbReference>
<evidence type="ECO:0000313" key="3">
    <source>
        <dbReference type="Proteomes" id="UP000266113"/>
    </source>
</evidence>
<keyword evidence="3" id="KW-1185">Reference proteome</keyword>
<comment type="caution">
    <text evidence="2">The sequence shown here is derived from an EMBL/GenBank/DDBJ whole genome shotgun (WGS) entry which is preliminary data.</text>
</comment>
<dbReference type="EMBL" id="QXIY01000021">
    <property type="protein sequence ID" value="RIE16697.1"/>
    <property type="molecule type" value="Genomic_DNA"/>
</dbReference>
<reference evidence="2 3" key="1">
    <citation type="submission" date="2018-09" db="EMBL/GenBank/DDBJ databases">
        <title>Discovery and Ecogenomic Context for Candidatus Cryosericales, a Global Caldiserica Order Active in Thawing Permafrost.</title>
        <authorList>
            <person name="Martinez M.A."/>
            <person name="Woodcroft B.J."/>
            <person name="Ignacio Espinoza J.C."/>
            <person name="Zayed A."/>
            <person name="Singleton C.M."/>
            <person name="Boyd J."/>
            <person name="Li Y.-F."/>
            <person name="Purvine S."/>
            <person name="Maughan H."/>
            <person name="Hodgkins S.B."/>
            <person name="Anderson D."/>
            <person name="Sederholm M."/>
            <person name="Temperton B."/>
            <person name="Saleska S.R."/>
            <person name="Tyson G.W."/>
            <person name="Rich V.I."/>
        </authorList>
    </citation>
    <scope>NUCLEOTIDE SEQUENCE [LARGE SCALE GENOMIC DNA]</scope>
    <source>
        <strain evidence="2 3">SMC1</strain>
    </source>
</reference>
<dbReference type="SUPFAM" id="SSF55729">
    <property type="entry name" value="Acyl-CoA N-acyltransferases (Nat)"/>
    <property type="match status" value="1"/>
</dbReference>
<feature type="domain" description="N-acetyltransferase" evidence="1">
    <location>
        <begin position="10"/>
        <end position="172"/>
    </location>
</feature>
<protein>
    <submittedName>
        <fullName evidence="2">N-acetyltransferase</fullName>
    </submittedName>
</protein>
<organism evidence="2 3">
    <name type="scientific">Candidatus Cryosericum septentrionale</name>
    <dbReference type="NCBI Taxonomy" id="2290913"/>
    <lineage>
        <taxon>Bacteria</taxon>
        <taxon>Pseudomonadati</taxon>
        <taxon>Caldisericota/Cryosericota group</taxon>
        <taxon>Candidatus Cryosericota</taxon>
        <taxon>Candidatus Cryosericia</taxon>
        <taxon>Candidatus Cryosericales</taxon>
        <taxon>Candidatus Cryosericaceae</taxon>
        <taxon>Candidatus Cryosericum</taxon>
    </lineage>
</organism>
<evidence type="ECO:0000313" key="2">
    <source>
        <dbReference type="EMBL" id="RIE16697.1"/>
    </source>
</evidence>
<dbReference type="OrthoDB" id="9795206at2"/>
<keyword evidence="2" id="KW-0808">Transferase</keyword>
<evidence type="ECO:0000259" key="1">
    <source>
        <dbReference type="PROSITE" id="PS51186"/>
    </source>
</evidence>
<dbReference type="InterPro" id="IPR016181">
    <property type="entry name" value="Acyl_CoA_acyltransferase"/>
</dbReference>
<proteinExistence type="predicted"/>
<dbReference type="Pfam" id="PF13302">
    <property type="entry name" value="Acetyltransf_3"/>
    <property type="match status" value="1"/>
</dbReference>
<dbReference type="AlphaFoldDB" id="A0A398DXT4"/>
<dbReference type="PROSITE" id="PS51186">
    <property type="entry name" value="GNAT"/>
    <property type="match status" value="1"/>
</dbReference>
<gene>
    <name evidence="2" type="ORF">SMC1_05350</name>
</gene>
<dbReference type="GO" id="GO:0016747">
    <property type="term" value="F:acyltransferase activity, transferring groups other than amino-acyl groups"/>
    <property type="evidence" value="ECO:0007669"/>
    <property type="project" value="InterPro"/>
</dbReference>
<dbReference type="RefSeq" id="WP_119085759.1">
    <property type="nucleotide sequence ID" value="NZ_QXIY01000021.1"/>
</dbReference>
<dbReference type="PANTHER" id="PTHR43415:SF3">
    <property type="entry name" value="GNAT-FAMILY ACETYLTRANSFERASE"/>
    <property type="match status" value="1"/>
</dbReference>
<accession>A0A398DXT4</accession>
<dbReference type="InterPro" id="IPR000182">
    <property type="entry name" value="GNAT_dom"/>
</dbReference>